<protein>
    <recommendedName>
        <fullName evidence="3">ZP domain-containing protein</fullName>
    </recommendedName>
</protein>
<proteinExistence type="predicted"/>
<feature type="domain" description="ZP" evidence="3">
    <location>
        <begin position="104"/>
        <end position="178"/>
    </location>
</feature>
<evidence type="ECO:0000256" key="2">
    <source>
        <dbReference type="ARBA" id="ARBA00023157"/>
    </source>
</evidence>
<dbReference type="OrthoDB" id="2015116at2759"/>
<organism evidence="4">
    <name type="scientific">Aquarana catesbeiana</name>
    <name type="common">American bullfrog</name>
    <name type="synonym">Rana catesbeiana</name>
    <dbReference type="NCBI Taxonomy" id="8400"/>
    <lineage>
        <taxon>Eukaryota</taxon>
        <taxon>Metazoa</taxon>
        <taxon>Chordata</taxon>
        <taxon>Craniata</taxon>
        <taxon>Vertebrata</taxon>
        <taxon>Euteleostomi</taxon>
        <taxon>Amphibia</taxon>
        <taxon>Batrachia</taxon>
        <taxon>Anura</taxon>
        <taxon>Neobatrachia</taxon>
        <taxon>Ranoidea</taxon>
        <taxon>Ranidae</taxon>
        <taxon>Aquarana</taxon>
    </lineage>
</organism>
<dbReference type="AlphaFoldDB" id="A0A2G9R5Z3"/>
<gene>
    <name evidence="4" type="ORF">AB205_0065900</name>
</gene>
<dbReference type="InterPro" id="IPR057774">
    <property type="entry name" value="D8C_UMOD/GP2/OIT3-like"/>
</dbReference>
<dbReference type="InterPro" id="IPR001507">
    <property type="entry name" value="ZP_dom"/>
</dbReference>
<evidence type="ECO:0000256" key="1">
    <source>
        <dbReference type="ARBA" id="ARBA00022729"/>
    </source>
</evidence>
<dbReference type="PROSITE" id="PS51034">
    <property type="entry name" value="ZP_2"/>
    <property type="match status" value="1"/>
</dbReference>
<keyword evidence="2" id="KW-1015">Disulfide bond</keyword>
<dbReference type="Pfam" id="PF23283">
    <property type="entry name" value="D8C_UMOD"/>
    <property type="match status" value="1"/>
</dbReference>
<keyword evidence="1" id="KW-0732">Signal</keyword>
<dbReference type="EMBL" id="KV965957">
    <property type="protein sequence ID" value="PIO23296.1"/>
    <property type="molecule type" value="Genomic_DNA"/>
</dbReference>
<evidence type="ECO:0000313" key="4">
    <source>
        <dbReference type="EMBL" id="PIO23296.1"/>
    </source>
</evidence>
<evidence type="ECO:0000259" key="3">
    <source>
        <dbReference type="PROSITE" id="PS51034"/>
    </source>
</evidence>
<reference evidence="4" key="1">
    <citation type="submission" date="2017-08" db="EMBL/GenBank/DDBJ databases">
        <title>Assembly of the North American Bullfrog Genome.</title>
        <authorList>
            <person name="Warren R.L."/>
            <person name="Vandervalk B.P."/>
            <person name="Kucuk E."/>
            <person name="Birol I."/>
            <person name="Helbing C."/>
            <person name="Pandoh P."/>
            <person name="Behsaz B."/>
            <person name="Mohamadi H."/>
            <person name="Chu J."/>
            <person name="Jackman S."/>
            <person name="Hammond S.A."/>
            <person name="Veldhoen N."/>
            <person name="Kirk H."/>
            <person name="Zhao Y."/>
            <person name="Coope R."/>
            <person name="Pleasance S."/>
            <person name="Moore R."/>
            <person name="Holt R."/>
        </authorList>
    </citation>
    <scope>NUCLEOTIDE SEQUENCE</scope>
    <source>
        <strain evidence="4">Bruno</strain>
        <tissue evidence="4">Liver</tissue>
    </source>
</reference>
<name>A0A2G9R5Z3_AQUCT</name>
<sequence>MNGSHPTVSDGIVNRTACSNWYDGCCTYPYNISVKMCPGGFYVYKLQRPPSCNFAYCTESISSCLGVDCALDEECRIADGVLSCNCKSGIQIGNLADDRKPQVTCGLGNIEVRFSKCLLEKWGYNTSAFHLRDYSCRSITERSDKNYITFITRPADGSCGGSIRVRRCPLLQYVILYS</sequence>
<accession>A0A2G9R5Z3</accession>